<evidence type="ECO:0000256" key="5">
    <source>
        <dbReference type="ARBA" id="ARBA00023242"/>
    </source>
</evidence>
<keyword evidence="5" id="KW-0539">Nucleus</keyword>
<dbReference type="PANTHER" id="PTHR47338">
    <property type="entry name" value="ZN(II)2CYS6 TRANSCRIPTION FACTOR (EUROFUNG)-RELATED"/>
    <property type="match status" value="1"/>
</dbReference>
<comment type="caution">
    <text evidence="7">The sequence shown here is derived from an EMBL/GenBank/DDBJ whole genome shotgun (WGS) entry which is preliminary data.</text>
</comment>
<dbReference type="PANTHER" id="PTHR47338:SF4">
    <property type="entry name" value="ZN(II)2CYS6 TRANSCRIPTION FACTOR (EUROFUNG)"/>
    <property type="match status" value="1"/>
</dbReference>
<comment type="subcellular location">
    <subcellularLocation>
        <location evidence="1">Nucleus</location>
    </subcellularLocation>
</comment>
<name>A0A9P7Z6U4_9HELO</name>
<evidence type="ECO:0000256" key="2">
    <source>
        <dbReference type="ARBA" id="ARBA00022723"/>
    </source>
</evidence>
<accession>A0A9P7Z6U4</accession>
<dbReference type="InterPro" id="IPR050815">
    <property type="entry name" value="TF_fung"/>
</dbReference>
<dbReference type="GO" id="GO:0008270">
    <property type="term" value="F:zinc ion binding"/>
    <property type="evidence" value="ECO:0007669"/>
    <property type="project" value="InterPro"/>
</dbReference>
<reference evidence="7" key="1">
    <citation type="journal article" date="2021" name="IMA Fungus">
        <title>Genomic characterization of three marine fungi, including Emericellopsis atlantica sp. nov. with signatures of a generalist lifestyle and marine biomass degradation.</title>
        <authorList>
            <person name="Hagestad O.C."/>
            <person name="Hou L."/>
            <person name="Andersen J.H."/>
            <person name="Hansen E.H."/>
            <person name="Altermark B."/>
            <person name="Li C."/>
            <person name="Kuhnert E."/>
            <person name="Cox R.J."/>
            <person name="Crous P.W."/>
            <person name="Spatafora J.W."/>
            <person name="Lail K."/>
            <person name="Amirebrahimi M."/>
            <person name="Lipzen A."/>
            <person name="Pangilinan J."/>
            <person name="Andreopoulos W."/>
            <person name="Hayes R.D."/>
            <person name="Ng V."/>
            <person name="Grigoriev I.V."/>
            <person name="Jackson S.A."/>
            <person name="Sutton T.D.S."/>
            <person name="Dobson A.D.W."/>
            <person name="Rama T."/>
        </authorList>
    </citation>
    <scope>NUCLEOTIDE SEQUENCE</scope>
    <source>
        <strain evidence="7">TRa3180A</strain>
    </source>
</reference>
<dbReference type="InterPro" id="IPR007219">
    <property type="entry name" value="XnlR_reg_dom"/>
</dbReference>
<keyword evidence="8" id="KW-1185">Reference proteome</keyword>
<evidence type="ECO:0000256" key="1">
    <source>
        <dbReference type="ARBA" id="ARBA00004123"/>
    </source>
</evidence>
<sequence>MGSIPPYLVFAIYAVSARYTAHSNVHHAAARLSEDYSLRPRADIDDPSIDCLQTLLFSVAFTASGKGKKAYMRLASGVHMAMALELHQESDHRIRLTPMEKEMRCRLFWKCCLMDRFHAFGSKRPTLISDKSIFLVFLPYWCPSLRSLPIEVEFRNGSNLQHQSGSGKKSQGSSGMLIDIIRILGIKNQYPAVGGVKGISSIEWPAFVGYCIRTAGTVHVHRAHYKGDREVEVFSALADFLSRETQQLLKLRYA</sequence>
<dbReference type="SMART" id="SM00906">
    <property type="entry name" value="Fungal_trans"/>
    <property type="match status" value="1"/>
</dbReference>
<gene>
    <name evidence="7" type="ORF">BJ878DRAFT_282868</name>
</gene>
<dbReference type="Pfam" id="PF04082">
    <property type="entry name" value="Fungal_trans"/>
    <property type="match status" value="1"/>
</dbReference>
<dbReference type="EMBL" id="MU253804">
    <property type="protein sequence ID" value="KAG9246430.1"/>
    <property type="molecule type" value="Genomic_DNA"/>
</dbReference>
<protein>
    <recommendedName>
        <fullName evidence="6">Xylanolytic transcriptional activator regulatory domain-containing protein</fullName>
    </recommendedName>
</protein>
<keyword evidence="2" id="KW-0479">Metal-binding</keyword>
<dbReference type="GO" id="GO:0000981">
    <property type="term" value="F:DNA-binding transcription factor activity, RNA polymerase II-specific"/>
    <property type="evidence" value="ECO:0007669"/>
    <property type="project" value="InterPro"/>
</dbReference>
<evidence type="ECO:0000256" key="3">
    <source>
        <dbReference type="ARBA" id="ARBA00023015"/>
    </source>
</evidence>
<keyword evidence="3" id="KW-0805">Transcription regulation</keyword>
<evidence type="ECO:0000313" key="8">
    <source>
        <dbReference type="Proteomes" id="UP000887226"/>
    </source>
</evidence>
<evidence type="ECO:0000256" key="4">
    <source>
        <dbReference type="ARBA" id="ARBA00023163"/>
    </source>
</evidence>
<organism evidence="7 8">
    <name type="scientific">Calycina marina</name>
    <dbReference type="NCBI Taxonomy" id="1763456"/>
    <lineage>
        <taxon>Eukaryota</taxon>
        <taxon>Fungi</taxon>
        <taxon>Dikarya</taxon>
        <taxon>Ascomycota</taxon>
        <taxon>Pezizomycotina</taxon>
        <taxon>Leotiomycetes</taxon>
        <taxon>Helotiales</taxon>
        <taxon>Pezizellaceae</taxon>
        <taxon>Calycina</taxon>
    </lineage>
</organism>
<dbReference type="Proteomes" id="UP000887226">
    <property type="component" value="Unassembled WGS sequence"/>
</dbReference>
<dbReference type="GO" id="GO:0006351">
    <property type="term" value="P:DNA-templated transcription"/>
    <property type="evidence" value="ECO:0007669"/>
    <property type="project" value="InterPro"/>
</dbReference>
<evidence type="ECO:0000259" key="6">
    <source>
        <dbReference type="SMART" id="SM00906"/>
    </source>
</evidence>
<dbReference type="AlphaFoldDB" id="A0A9P7Z6U4"/>
<dbReference type="OrthoDB" id="5297881at2759"/>
<feature type="domain" description="Xylanolytic transcriptional activator regulatory" evidence="6">
    <location>
        <begin position="70"/>
        <end position="144"/>
    </location>
</feature>
<evidence type="ECO:0000313" key="7">
    <source>
        <dbReference type="EMBL" id="KAG9246430.1"/>
    </source>
</evidence>
<keyword evidence="4" id="KW-0804">Transcription</keyword>
<proteinExistence type="predicted"/>
<dbReference type="GO" id="GO:0003677">
    <property type="term" value="F:DNA binding"/>
    <property type="evidence" value="ECO:0007669"/>
    <property type="project" value="InterPro"/>
</dbReference>
<dbReference type="CDD" id="cd12148">
    <property type="entry name" value="fungal_TF_MHR"/>
    <property type="match status" value="1"/>
</dbReference>
<dbReference type="GO" id="GO:0005634">
    <property type="term" value="C:nucleus"/>
    <property type="evidence" value="ECO:0007669"/>
    <property type="project" value="UniProtKB-SubCell"/>
</dbReference>